<protein>
    <submittedName>
        <fullName evidence="1">DUF2848 family protein</fullName>
    </submittedName>
</protein>
<dbReference type="InterPro" id="IPR036663">
    <property type="entry name" value="Fumarylacetoacetase_C_sf"/>
</dbReference>
<dbReference type="EMBL" id="JACXAI010000043">
    <property type="protein sequence ID" value="MBD1383123.1"/>
    <property type="molecule type" value="Genomic_DNA"/>
</dbReference>
<dbReference type="InterPro" id="IPR021269">
    <property type="entry name" value="DUF2848"/>
</dbReference>
<sequence length="229" mass="26207">MENKLTLDIQGSGQKLKFCVKRIFNAGYAGVNQEKVQEHIDELAKLGVETPVTIPTLYPVANQLATYSDSFQVQHNETSGEIEYVLIWSNNEMYVTVGSDHTDRKLESFSVPMSKQACPNILAREVWKFEEVKDHWNQIELTCWIRSNDKEELYQKGTCGDLMSPKELIENFEKMKIDQDGHVFYSGTIGTVGSSLAYGDEYVIEMNDPVLNRVIKHQYKLEFLPKEIG</sequence>
<dbReference type="GO" id="GO:0003824">
    <property type="term" value="F:catalytic activity"/>
    <property type="evidence" value="ECO:0007669"/>
    <property type="project" value="InterPro"/>
</dbReference>
<dbReference type="Pfam" id="PF11010">
    <property type="entry name" value="DUF2848"/>
    <property type="match status" value="1"/>
</dbReference>
<evidence type="ECO:0000313" key="1">
    <source>
        <dbReference type="EMBL" id="MBD1383123.1"/>
    </source>
</evidence>
<keyword evidence="2" id="KW-1185">Reference proteome</keyword>
<dbReference type="RefSeq" id="WP_191161968.1">
    <property type="nucleotide sequence ID" value="NZ_JACXAI010000043.1"/>
</dbReference>
<dbReference type="AlphaFoldDB" id="A0A926NNE6"/>
<dbReference type="Proteomes" id="UP000626844">
    <property type="component" value="Unassembled WGS sequence"/>
</dbReference>
<gene>
    <name evidence="1" type="ORF">IC621_23265</name>
</gene>
<evidence type="ECO:0000313" key="2">
    <source>
        <dbReference type="Proteomes" id="UP000626844"/>
    </source>
</evidence>
<reference evidence="1" key="1">
    <citation type="submission" date="2020-09" db="EMBL/GenBank/DDBJ databases">
        <title>A novel bacterium of genus Bacillus, isolated from South China Sea.</title>
        <authorList>
            <person name="Huang H."/>
            <person name="Mo K."/>
            <person name="Hu Y."/>
        </authorList>
    </citation>
    <scope>NUCLEOTIDE SEQUENCE</scope>
    <source>
        <strain evidence="1">IB182487</strain>
    </source>
</reference>
<dbReference type="SUPFAM" id="SSF56529">
    <property type="entry name" value="FAH"/>
    <property type="match status" value="1"/>
</dbReference>
<accession>A0A926NNE6</accession>
<proteinExistence type="predicted"/>
<comment type="caution">
    <text evidence="1">The sequence shown here is derived from an EMBL/GenBank/DDBJ whole genome shotgun (WGS) entry which is preliminary data.</text>
</comment>
<name>A0A926NNE6_9BACI</name>
<organism evidence="1 2">
    <name type="scientific">Metabacillus arenae</name>
    <dbReference type="NCBI Taxonomy" id="2771434"/>
    <lineage>
        <taxon>Bacteria</taxon>
        <taxon>Bacillati</taxon>
        <taxon>Bacillota</taxon>
        <taxon>Bacilli</taxon>
        <taxon>Bacillales</taxon>
        <taxon>Bacillaceae</taxon>
        <taxon>Metabacillus</taxon>
    </lineage>
</organism>